<dbReference type="RefSeq" id="WP_379793762.1">
    <property type="nucleotide sequence ID" value="NZ_JBHLUD010000001.1"/>
</dbReference>
<dbReference type="InterPro" id="IPR038507">
    <property type="entry name" value="YcnI-like_sf"/>
</dbReference>
<evidence type="ECO:0000256" key="2">
    <source>
        <dbReference type="SAM" id="SignalP"/>
    </source>
</evidence>
<keyword evidence="5" id="KW-1185">Reference proteome</keyword>
<dbReference type="Pfam" id="PF07987">
    <property type="entry name" value="DUF1775"/>
    <property type="match status" value="1"/>
</dbReference>
<dbReference type="Proteomes" id="UP001589810">
    <property type="component" value="Unassembled WGS sequence"/>
</dbReference>
<keyword evidence="1" id="KW-0812">Transmembrane</keyword>
<keyword evidence="2" id="KW-0732">Signal</keyword>
<feature type="transmembrane region" description="Helical" evidence="1">
    <location>
        <begin position="191"/>
        <end position="211"/>
    </location>
</feature>
<evidence type="ECO:0000256" key="1">
    <source>
        <dbReference type="SAM" id="Phobius"/>
    </source>
</evidence>
<sequence length="222" mass="23284">MSRLRNALAVTVMFLLATAVPASAHVTVHSDDAVQGGYGQLAFRVPTESDTAATTGLQVAFPADHRLAFVAVRPHAGWTYKVVKSAVRPPLVDDDGNQVAEAVSEIDWTATGPDSAIRPGEYDEFLVEAGPLPKVDRLEFRVVQTYSDGSVVRWIDPGQSEHPAPALSITAGSVTAPAVQPVAASAASPPWALGAATAAVLIAAGSVALAWRRTSRRARPTE</sequence>
<evidence type="ECO:0000313" key="5">
    <source>
        <dbReference type="Proteomes" id="UP001589810"/>
    </source>
</evidence>
<keyword evidence="1" id="KW-0472">Membrane</keyword>
<gene>
    <name evidence="4" type="ORF">ACFFH7_03780</name>
</gene>
<reference evidence="4 5" key="1">
    <citation type="submission" date="2024-09" db="EMBL/GenBank/DDBJ databases">
        <authorList>
            <person name="Sun Q."/>
            <person name="Mori K."/>
        </authorList>
    </citation>
    <scope>NUCLEOTIDE SEQUENCE [LARGE SCALE GENOMIC DNA]</scope>
    <source>
        <strain evidence="4 5">TBRC 1432</strain>
    </source>
</reference>
<accession>A0ABV6MKV3</accession>
<organism evidence="4 5">
    <name type="scientific">Kutzneria chonburiensis</name>
    <dbReference type="NCBI Taxonomy" id="1483604"/>
    <lineage>
        <taxon>Bacteria</taxon>
        <taxon>Bacillati</taxon>
        <taxon>Actinomycetota</taxon>
        <taxon>Actinomycetes</taxon>
        <taxon>Pseudonocardiales</taxon>
        <taxon>Pseudonocardiaceae</taxon>
        <taxon>Kutzneria</taxon>
    </lineage>
</organism>
<keyword evidence="1" id="KW-1133">Transmembrane helix</keyword>
<dbReference type="InterPro" id="IPR012533">
    <property type="entry name" value="YcnI-copper_dom"/>
</dbReference>
<comment type="caution">
    <text evidence="4">The sequence shown here is derived from an EMBL/GenBank/DDBJ whole genome shotgun (WGS) entry which is preliminary data.</text>
</comment>
<feature type="chain" id="PRO_5047302514" evidence="2">
    <location>
        <begin position="25"/>
        <end position="222"/>
    </location>
</feature>
<evidence type="ECO:0000259" key="3">
    <source>
        <dbReference type="Pfam" id="PF07987"/>
    </source>
</evidence>
<evidence type="ECO:0000313" key="4">
    <source>
        <dbReference type="EMBL" id="MFC0540585.1"/>
    </source>
</evidence>
<dbReference type="CDD" id="cd08545">
    <property type="entry name" value="YcnI_like"/>
    <property type="match status" value="1"/>
</dbReference>
<protein>
    <submittedName>
        <fullName evidence="4">YcnI family protein</fullName>
    </submittedName>
</protein>
<dbReference type="Gene3D" id="2.60.40.2230">
    <property type="entry name" value="Uncharacterised protein YcnI-like PF07987, DUF1775"/>
    <property type="match status" value="1"/>
</dbReference>
<name>A0ABV6MKV3_9PSEU</name>
<dbReference type="EMBL" id="JBHLUD010000001">
    <property type="protein sequence ID" value="MFC0540585.1"/>
    <property type="molecule type" value="Genomic_DNA"/>
</dbReference>
<proteinExistence type="predicted"/>
<feature type="signal peptide" evidence="2">
    <location>
        <begin position="1"/>
        <end position="24"/>
    </location>
</feature>
<feature type="domain" description="YncI copper-binding" evidence="3">
    <location>
        <begin position="25"/>
        <end position="169"/>
    </location>
</feature>